<feature type="domain" description="Nodulin-like" evidence="6">
    <location>
        <begin position="11"/>
        <end position="57"/>
    </location>
</feature>
<dbReference type="InParanoid" id="A0A2P5A9Q6"/>
<evidence type="ECO:0000313" key="8">
    <source>
        <dbReference type="Proteomes" id="UP000237000"/>
    </source>
</evidence>
<dbReference type="InterPro" id="IPR010658">
    <property type="entry name" value="Nodulin-like"/>
</dbReference>
<dbReference type="Pfam" id="PF06813">
    <property type="entry name" value="Nodulin-like"/>
    <property type="match status" value="1"/>
</dbReference>
<dbReference type="EMBL" id="JXTC01001034">
    <property type="protein sequence ID" value="PON33244.1"/>
    <property type="molecule type" value="Genomic_DNA"/>
</dbReference>
<dbReference type="AlphaFoldDB" id="A0A2P5A9Q6"/>
<accession>A0A2P5A9Q6</accession>
<evidence type="ECO:0000259" key="6">
    <source>
        <dbReference type="Pfam" id="PF06813"/>
    </source>
</evidence>
<sequence length="176" mass="19637">MMATAGACYIFGLYQMTLNLISFFKDVGANVGIISGLINEVMLPWVVVLAIGAAMNFTSLAVFLLVMIIIENNMSFDQEEYGGIAAAVIFLLFLHLGVVFGEEYRRWKENKSSSLSSNLTQNSAPYVSEPTNFSEKIICNWNQNVFKLPQRGEDYTILQALLCPEMMTLFLATMCD</sequence>
<dbReference type="OrthoDB" id="410267at2759"/>
<evidence type="ECO:0000256" key="2">
    <source>
        <dbReference type="ARBA" id="ARBA00022692"/>
    </source>
</evidence>
<evidence type="ECO:0000256" key="4">
    <source>
        <dbReference type="ARBA" id="ARBA00023136"/>
    </source>
</evidence>
<reference evidence="8" key="1">
    <citation type="submission" date="2016-06" db="EMBL/GenBank/DDBJ databases">
        <title>Parallel loss of symbiosis genes in relatives of nitrogen-fixing non-legume Parasponia.</title>
        <authorList>
            <person name="Van Velzen R."/>
            <person name="Holmer R."/>
            <person name="Bu F."/>
            <person name="Rutten L."/>
            <person name="Van Zeijl A."/>
            <person name="Liu W."/>
            <person name="Santuari L."/>
            <person name="Cao Q."/>
            <person name="Sharma T."/>
            <person name="Shen D."/>
            <person name="Roswanjaya Y."/>
            <person name="Wardhani T."/>
            <person name="Kalhor M.S."/>
            <person name="Jansen J."/>
            <person name="Van den Hoogen J."/>
            <person name="Gungor B."/>
            <person name="Hartog M."/>
            <person name="Hontelez J."/>
            <person name="Verver J."/>
            <person name="Yang W.-C."/>
            <person name="Schijlen E."/>
            <person name="Repin R."/>
            <person name="Schilthuizen M."/>
            <person name="Schranz E."/>
            <person name="Heidstra R."/>
            <person name="Miyata K."/>
            <person name="Fedorova E."/>
            <person name="Kohlen W."/>
            <person name="Bisseling T."/>
            <person name="Smit S."/>
            <person name="Geurts R."/>
        </authorList>
    </citation>
    <scope>NUCLEOTIDE SEQUENCE [LARGE SCALE GENOMIC DNA]</scope>
    <source>
        <strain evidence="8">cv. RG33-2</strain>
    </source>
</reference>
<evidence type="ECO:0000256" key="1">
    <source>
        <dbReference type="ARBA" id="ARBA00004141"/>
    </source>
</evidence>
<name>A0A2P5A9Q6_TREOI</name>
<evidence type="ECO:0000256" key="5">
    <source>
        <dbReference type="SAM" id="Phobius"/>
    </source>
</evidence>
<keyword evidence="8" id="KW-1185">Reference proteome</keyword>
<evidence type="ECO:0000256" key="3">
    <source>
        <dbReference type="ARBA" id="ARBA00022989"/>
    </source>
</evidence>
<comment type="subcellular location">
    <subcellularLocation>
        <location evidence="1">Membrane</location>
        <topology evidence="1">Multi-pass membrane protein</topology>
    </subcellularLocation>
</comment>
<dbReference type="STRING" id="63057.A0A2P5A9Q6"/>
<keyword evidence="3 5" id="KW-1133">Transmembrane helix</keyword>
<keyword evidence="2 5" id="KW-0812">Transmembrane</keyword>
<keyword evidence="4 5" id="KW-0472">Membrane</keyword>
<gene>
    <name evidence="7" type="ORF">TorRG33x02_355230</name>
</gene>
<dbReference type="PANTHER" id="PTHR21576:SF122">
    <property type="entry name" value="MFS TRANSPORTER"/>
    <property type="match status" value="1"/>
</dbReference>
<proteinExistence type="predicted"/>
<organism evidence="7 8">
    <name type="scientific">Trema orientale</name>
    <name type="common">Charcoal tree</name>
    <name type="synonym">Celtis orientalis</name>
    <dbReference type="NCBI Taxonomy" id="63057"/>
    <lineage>
        <taxon>Eukaryota</taxon>
        <taxon>Viridiplantae</taxon>
        <taxon>Streptophyta</taxon>
        <taxon>Embryophyta</taxon>
        <taxon>Tracheophyta</taxon>
        <taxon>Spermatophyta</taxon>
        <taxon>Magnoliopsida</taxon>
        <taxon>eudicotyledons</taxon>
        <taxon>Gunneridae</taxon>
        <taxon>Pentapetalae</taxon>
        <taxon>rosids</taxon>
        <taxon>fabids</taxon>
        <taxon>Rosales</taxon>
        <taxon>Cannabaceae</taxon>
        <taxon>Trema</taxon>
    </lineage>
</organism>
<dbReference type="Proteomes" id="UP000237000">
    <property type="component" value="Unassembled WGS sequence"/>
</dbReference>
<dbReference type="PANTHER" id="PTHR21576">
    <property type="entry name" value="UNCHARACTERIZED NODULIN-LIKE PROTEIN"/>
    <property type="match status" value="1"/>
</dbReference>
<feature type="transmembrane region" description="Helical" evidence="5">
    <location>
        <begin position="82"/>
        <end position="101"/>
    </location>
</feature>
<feature type="transmembrane region" description="Helical" evidence="5">
    <location>
        <begin position="6"/>
        <end position="24"/>
    </location>
</feature>
<dbReference type="GO" id="GO:0016020">
    <property type="term" value="C:membrane"/>
    <property type="evidence" value="ECO:0007669"/>
    <property type="project" value="UniProtKB-SubCell"/>
</dbReference>
<comment type="caution">
    <text evidence="7">The sequence shown here is derived from an EMBL/GenBank/DDBJ whole genome shotgun (WGS) entry which is preliminary data.</text>
</comment>
<evidence type="ECO:0000313" key="7">
    <source>
        <dbReference type="EMBL" id="PON33244.1"/>
    </source>
</evidence>
<protein>
    <submittedName>
        <fullName evidence="7">Nodulin-like</fullName>
    </submittedName>
</protein>
<feature type="transmembrane region" description="Helical" evidence="5">
    <location>
        <begin position="45"/>
        <end position="70"/>
    </location>
</feature>